<dbReference type="AlphaFoldDB" id="V6JAA3"/>
<reference evidence="1 2" key="1">
    <citation type="journal article" date="2013" name="Genome Announc.">
        <title>Genome Sequence of Sporolactobacillus laevolacticus DSM442, an Efficient Polymer-Grade D-Lactate Producer from Agricultural Waste Cottonseed as a Nitrogen Source.</title>
        <authorList>
            <person name="Wang H."/>
            <person name="Wang L."/>
            <person name="Ju J."/>
            <person name="Yu B."/>
            <person name="Ma Y."/>
        </authorList>
    </citation>
    <scope>NUCLEOTIDE SEQUENCE [LARGE SCALE GENOMIC DNA]</scope>
    <source>
        <strain evidence="1 2">DSM 442</strain>
    </source>
</reference>
<dbReference type="RefSeq" id="WP_023508640.1">
    <property type="nucleotide sequence ID" value="NZ_AWTC01000001.1"/>
</dbReference>
<sequence length="153" mass="17550">MNAAIKHVNYDLGVFKIQLEPTRVVRLPFVTNLKQGQLIQDGSKNRDSLYPYTVHEGEHVFPKTFALDSLNVNITDFIGIKHFPVWIIEPRNLFIEGDRVIIQTTDHRLFAGKSKLLTNQSLILRNNEDVNCEVLDFSSIHFIGRFARGISMI</sequence>
<comment type="caution">
    <text evidence="1">The sequence shown here is derived from an EMBL/GenBank/DDBJ whole genome shotgun (WGS) entry which is preliminary data.</text>
</comment>
<name>V6JAA3_9BACL</name>
<dbReference type="EMBL" id="AWTC01000001">
    <property type="protein sequence ID" value="EST13699.1"/>
    <property type="molecule type" value="Genomic_DNA"/>
</dbReference>
<dbReference type="PATRIC" id="fig|1395513.3.peg.328"/>
<accession>V6JAA3</accession>
<protein>
    <recommendedName>
        <fullName evidence="3">Peptidase S24/S26A/S26B/S26C domain-containing protein</fullName>
    </recommendedName>
</protein>
<proteinExistence type="predicted"/>
<evidence type="ECO:0000313" key="1">
    <source>
        <dbReference type="EMBL" id="EST13699.1"/>
    </source>
</evidence>
<gene>
    <name evidence="1" type="ORF">P343_01620</name>
</gene>
<evidence type="ECO:0000313" key="2">
    <source>
        <dbReference type="Proteomes" id="UP000018296"/>
    </source>
</evidence>
<keyword evidence="2" id="KW-1185">Reference proteome</keyword>
<dbReference type="Proteomes" id="UP000018296">
    <property type="component" value="Unassembled WGS sequence"/>
</dbReference>
<organism evidence="1 2">
    <name type="scientific">Sporolactobacillus laevolacticus DSM 442</name>
    <dbReference type="NCBI Taxonomy" id="1395513"/>
    <lineage>
        <taxon>Bacteria</taxon>
        <taxon>Bacillati</taxon>
        <taxon>Bacillota</taxon>
        <taxon>Bacilli</taxon>
        <taxon>Bacillales</taxon>
        <taxon>Sporolactobacillaceae</taxon>
        <taxon>Sporolactobacillus</taxon>
    </lineage>
</organism>
<dbReference type="OrthoDB" id="2989859at2"/>
<evidence type="ECO:0008006" key="3">
    <source>
        <dbReference type="Google" id="ProtNLM"/>
    </source>
</evidence>